<evidence type="ECO:0000313" key="2">
    <source>
        <dbReference type="Proteomes" id="UP000182961"/>
    </source>
</evidence>
<gene>
    <name evidence="1" type="ORF">SAMN05444143_11112</name>
</gene>
<name>A0A1I4Y935_9FLAO</name>
<dbReference type="Pfam" id="PF10677">
    <property type="entry name" value="DUF2490"/>
    <property type="match status" value="1"/>
</dbReference>
<proteinExistence type="predicted"/>
<sequence length="250" mass="29798">MTTVLSKLITTLSASVILLNSQQSIAQKPKNIDHQNILWTRYYNQLTLNNKWSIHTEFDNRVFLKPITENLFVFRIQGRYKWNSNIETGAGFTYFSVYTQDPNKEYDFEIPEYRGQQDVTYKFNLKKITLNQRLQVEERFIHNASKTGLTDGTTFSWRFRYRLQAEFPFWEKEKQYLKAIVYDEIMLNAGKSIIYNTFDQNRIYGALQYGINKNIAIELGYLKSFQQRPSGVDYFNRDIIRLSIFHKMHL</sequence>
<keyword evidence="2" id="KW-1185">Reference proteome</keyword>
<organism evidence="1 2">
    <name type="scientific">Flavobacterium succinicans</name>
    <dbReference type="NCBI Taxonomy" id="29536"/>
    <lineage>
        <taxon>Bacteria</taxon>
        <taxon>Pseudomonadati</taxon>
        <taxon>Bacteroidota</taxon>
        <taxon>Flavobacteriia</taxon>
        <taxon>Flavobacteriales</taxon>
        <taxon>Flavobacteriaceae</taxon>
        <taxon>Flavobacterium</taxon>
    </lineage>
</organism>
<dbReference type="InterPro" id="IPR019619">
    <property type="entry name" value="DUF2490"/>
</dbReference>
<accession>A0A1I4Y935</accession>
<dbReference type="EMBL" id="FOUT01000011">
    <property type="protein sequence ID" value="SFN34551.1"/>
    <property type="molecule type" value="Genomic_DNA"/>
</dbReference>
<evidence type="ECO:0008006" key="3">
    <source>
        <dbReference type="Google" id="ProtNLM"/>
    </source>
</evidence>
<dbReference type="STRING" id="29536.FLB_02330"/>
<dbReference type="AlphaFoldDB" id="A0A1I4Y935"/>
<dbReference type="eggNOG" id="COG2067">
    <property type="taxonomic scope" value="Bacteria"/>
</dbReference>
<reference evidence="2" key="1">
    <citation type="submission" date="2016-10" db="EMBL/GenBank/DDBJ databases">
        <authorList>
            <person name="Varghese N."/>
            <person name="Submissions S."/>
        </authorList>
    </citation>
    <scope>NUCLEOTIDE SEQUENCE [LARGE SCALE GENOMIC DNA]</scope>
    <source>
        <strain evidence="2">DSM 4002</strain>
    </source>
</reference>
<evidence type="ECO:0000313" key="1">
    <source>
        <dbReference type="EMBL" id="SFN34551.1"/>
    </source>
</evidence>
<dbReference type="Proteomes" id="UP000182961">
    <property type="component" value="Unassembled WGS sequence"/>
</dbReference>
<protein>
    <recommendedName>
        <fullName evidence="3">DUF2490 domain-containing protein</fullName>
    </recommendedName>
</protein>
<dbReference type="RefSeq" id="WP_024981998.1">
    <property type="nucleotide sequence ID" value="NZ_CBCRUM010000016.1"/>
</dbReference>